<reference evidence="1 2" key="1">
    <citation type="submission" date="2016-03" db="EMBL/GenBank/DDBJ databases">
        <title>Whole genome sequencing of Grifola frondosa 9006-11.</title>
        <authorList>
            <person name="Min B."/>
            <person name="Park H."/>
            <person name="Kim J.-G."/>
            <person name="Cho H."/>
            <person name="Oh Y.-L."/>
            <person name="Kong W.-S."/>
            <person name="Choi I.-G."/>
        </authorList>
    </citation>
    <scope>NUCLEOTIDE SEQUENCE [LARGE SCALE GENOMIC DNA]</scope>
    <source>
        <strain evidence="1 2">9006-11</strain>
    </source>
</reference>
<sequence>MRPFEASSSPILSLHILYEHSPSLWCRTRTDLNMPTPSIRPLQLVTFWTGNSTCIYHAIAIYDEVNSIVMPYTMGLVLRRTFVHNTRKRLYVGIVTDSISNPEFASESDEFQWKIHGTAATVLVASADINAFATSVVRPMESLAPSEDQTA</sequence>
<dbReference type="EMBL" id="LUGG01000005">
    <property type="protein sequence ID" value="OBZ74449.1"/>
    <property type="molecule type" value="Genomic_DNA"/>
</dbReference>
<evidence type="ECO:0000313" key="2">
    <source>
        <dbReference type="Proteomes" id="UP000092993"/>
    </source>
</evidence>
<dbReference type="Proteomes" id="UP000092993">
    <property type="component" value="Unassembled WGS sequence"/>
</dbReference>
<protein>
    <submittedName>
        <fullName evidence="1">Uncharacterized protein</fullName>
    </submittedName>
</protein>
<organism evidence="1 2">
    <name type="scientific">Grifola frondosa</name>
    <name type="common">Maitake</name>
    <name type="synonym">Polyporus frondosus</name>
    <dbReference type="NCBI Taxonomy" id="5627"/>
    <lineage>
        <taxon>Eukaryota</taxon>
        <taxon>Fungi</taxon>
        <taxon>Dikarya</taxon>
        <taxon>Basidiomycota</taxon>
        <taxon>Agaricomycotina</taxon>
        <taxon>Agaricomycetes</taxon>
        <taxon>Polyporales</taxon>
        <taxon>Grifolaceae</taxon>
        <taxon>Grifola</taxon>
    </lineage>
</organism>
<name>A0A1C7MDI5_GRIFR</name>
<gene>
    <name evidence="1" type="ORF">A0H81_05253</name>
</gene>
<keyword evidence="2" id="KW-1185">Reference proteome</keyword>
<proteinExistence type="predicted"/>
<evidence type="ECO:0000313" key="1">
    <source>
        <dbReference type="EMBL" id="OBZ74449.1"/>
    </source>
</evidence>
<comment type="caution">
    <text evidence="1">The sequence shown here is derived from an EMBL/GenBank/DDBJ whole genome shotgun (WGS) entry which is preliminary data.</text>
</comment>
<accession>A0A1C7MDI5</accession>
<dbReference type="AlphaFoldDB" id="A0A1C7MDI5"/>